<dbReference type="Proteomes" id="UP000076858">
    <property type="component" value="Unassembled WGS sequence"/>
</dbReference>
<feature type="transmembrane region" description="Helical" evidence="9">
    <location>
        <begin position="170"/>
        <end position="191"/>
    </location>
</feature>
<comment type="caution">
    <text evidence="11">The sequence shown here is derived from an EMBL/GenBank/DDBJ whole genome shotgun (WGS) entry which is preliminary data.</text>
</comment>
<dbReference type="InterPro" id="IPR001320">
    <property type="entry name" value="Iontro_rcpt_C"/>
</dbReference>
<feature type="domain" description="Ionotropic glutamate receptor C-terminal" evidence="10">
    <location>
        <begin position="170"/>
        <end position="440"/>
    </location>
</feature>
<evidence type="ECO:0000313" key="12">
    <source>
        <dbReference type="Proteomes" id="UP000076858"/>
    </source>
</evidence>
<keyword evidence="4 9" id="KW-0812">Transmembrane</keyword>
<evidence type="ECO:0000256" key="9">
    <source>
        <dbReference type="SAM" id="Phobius"/>
    </source>
</evidence>
<dbReference type="GO" id="GO:0005886">
    <property type="term" value="C:plasma membrane"/>
    <property type="evidence" value="ECO:0007669"/>
    <property type="project" value="UniProtKB-SubCell"/>
</dbReference>
<evidence type="ECO:0000256" key="1">
    <source>
        <dbReference type="ARBA" id="ARBA00004651"/>
    </source>
</evidence>
<evidence type="ECO:0000256" key="5">
    <source>
        <dbReference type="ARBA" id="ARBA00022989"/>
    </source>
</evidence>
<evidence type="ECO:0000259" key="10">
    <source>
        <dbReference type="Pfam" id="PF00060"/>
    </source>
</evidence>
<dbReference type="STRING" id="35525.A0A165AEP3"/>
<keyword evidence="3" id="KW-1003">Cell membrane</keyword>
<comment type="subcellular location">
    <subcellularLocation>
        <location evidence="1">Cell membrane</location>
        <topology evidence="1">Multi-pass membrane protein</topology>
    </subcellularLocation>
</comment>
<keyword evidence="5 9" id="KW-1133">Transmembrane helix</keyword>
<name>A0A165AEP3_9CRUS</name>
<protein>
    <submittedName>
        <fullName evidence="11">Putative Ionotropic receptor 75d</fullName>
    </submittedName>
</protein>
<organism evidence="11 12">
    <name type="scientific">Daphnia magna</name>
    <dbReference type="NCBI Taxonomy" id="35525"/>
    <lineage>
        <taxon>Eukaryota</taxon>
        <taxon>Metazoa</taxon>
        <taxon>Ecdysozoa</taxon>
        <taxon>Arthropoda</taxon>
        <taxon>Crustacea</taxon>
        <taxon>Branchiopoda</taxon>
        <taxon>Diplostraca</taxon>
        <taxon>Cladocera</taxon>
        <taxon>Anomopoda</taxon>
        <taxon>Daphniidae</taxon>
        <taxon>Daphnia</taxon>
    </lineage>
</organism>
<evidence type="ECO:0000313" key="11">
    <source>
        <dbReference type="EMBL" id="KZS17539.1"/>
    </source>
</evidence>
<dbReference type="EMBL" id="LRGB01000626">
    <property type="protein sequence ID" value="KZS17539.1"/>
    <property type="molecule type" value="Genomic_DNA"/>
</dbReference>
<keyword evidence="12" id="KW-1185">Reference proteome</keyword>
<dbReference type="SUPFAM" id="SSF53850">
    <property type="entry name" value="Periplasmic binding protein-like II"/>
    <property type="match status" value="1"/>
</dbReference>
<dbReference type="InterPro" id="IPR052192">
    <property type="entry name" value="Insect_Ionotropic_Sensory_Rcpt"/>
</dbReference>
<evidence type="ECO:0000256" key="6">
    <source>
        <dbReference type="ARBA" id="ARBA00023136"/>
    </source>
</evidence>
<keyword evidence="7 11" id="KW-0675">Receptor</keyword>
<comment type="similarity">
    <text evidence="2">Belongs to the glutamate-gated ion channel (TC 1.A.10.1) family.</text>
</comment>
<accession>A0A165AEP3</accession>
<reference evidence="11 12" key="1">
    <citation type="submission" date="2016-03" db="EMBL/GenBank/DDBJ databases">
        <title>EvidentialGene: Evidence-directed Construction of Genes on Genomes.</title>
        <authorList>
            <person name="Gilbert D.G."/>
            <person name="Choi J.-H."/>
            <person name="Mockaitis K."/>
            <person name="Colbourne J."/>
            <person name="Pfrender M."/>
        </authorList>
    </citation>
    <scope>NUCLEOTIDE SEQUENCE [LARGE SCALE GENOMIC DNA]</scope>
    <source>
        <strain evidence="11 12">Xinb3</strain>
        <tissue evidence="11">Complete organism</tissue>
    </source>
</reference>
<dbReference type="OrthoDB" id="5984008at2759"/>
<feature type="transmembrane region" description="Helical" evidence="9">
    <location>
        <begin position="198"/>
        <end position="216"/>
    </location>
</feature>
<evidence type="ECO:0000256" key="8">
    <source>
        <dbReference type="ARBA" id="ARBA00023180"/>
    </source>
</evidence>
<gene>
    <name evidence="11" type="ORF">APZ42_016413</name>
</gene>
<evidence type="ECO:0000256" key="4">
    <source>
        <dbReference type="ARBA" id="ARBA00022692"/>
    </source>
</evidence>
<dbReference type="Gene3D" id="1.10.287.70">
    <property type="match status" value="1"/>
</dbReference>
<evidence type="ECO:0000256" key="3">
    <source>
        <dbReference type="ARBA" id="ARBA00022475"/>
    </source>
</evidence>
<dbReference type="Pfam" id="PF00060">
    <property type="entry name" value="Lig_chan"/>
    <property type="match status" value="1"/>
</dbReference>
<feature type="transmembrane region" description="Helical" evidence="9">
    <location>
        <begin position="433"/>
        <end position="453"/>
    </location>
</feature>
<dbReference type="Gene3D" id="3.40.190.10">
    <property type="entry name" value="Periplasmic binding protein-like II"/>
    <property type="match status" value="1"/>
</dbReference>
<dbReference type="PANTHER" id="PTHR42643:SF24">
    <property type="entry name" value="IONOTROPIC RECEPTOR 60A"/>
    <property type="match status" value="1"/>
</dbReference>
<feature type="transmembrane region" description="Helical" evidence="9">
    <location>
        <begin position="228"/>
        <end position="248"/>
    </location>
</feature>
<evidence type="ECO:0000256" key="2">
    <source>
        <dbReference type="ARBA" id="ARBA00008685"/>
    </source>
</evidence>
<dbReference type="GO" id="GO:0015276">
    <property type="term" value="F:ligand-gated monoatomic ion channel activity"/>
    <property type="evidence" value="ECO:0007669"/>
    <property type="project" value="InterPro"/>
</dbReference>
<dbReference type="GO" id="GO:0050906">
    <property type="term" value="P:detection of stimulus involved in sensory perception"/>
    <property type="evidence" value="ECO:0007669"/>
    <property type="project" value="UniProtKB-ARBA"/>
</dbReference>
<sequence>MMIFIDNPSRYKLLVNVILLGTSAFLVGPTSMATHRTKNPRLSLYQLHLLISSTRSPLVKIPELAVINYGIIEKIVLDILASHLGFTYDIIPPRDILSAGFLQVNGSWTGTTGQLQRKEVDMCVTLSAAAPSKSKILDVSYPVVYANSAIIIPFPKETSRAWFGISSFQFSVWIAILVTFIVTTVVSWILVRVNNSRLGAKAPTLGYWVVFYFGLWTSQGITPRGSSIPFRIVCFVTIFGIYIAMNYFTASYTSILSTPVFKTAVNSIEDSAKSRTVKTLLIKGSSTDEHIMSSSDPTFKMLAYQMRRYPERRIVNALIVDDISTIVKDNTALVMVESNAESVIENSYKMNSKCLVTLAEKTFFGRPQVFTYPKNSPIAKAIDYDLLLLHQAGLIQYAEKTAKSQNRCRVSDLANAQAQKIAPLGLKEMSGSLVIVALGMAISFFIFLVELIFAKMKKAFALISAESYSMIAAELISVDSSRLQKETCPSLHAPFAAVPSWTFAHQTTT</sequence>
<keyword evidence="6 9" id="KW-0472">Membrane</keyword>
<dbReference type="AlphaFoldDB" id="A0A165AEP3"/>
<dbReference type="PANTHER" id="PTHR42643">
    <property type="entry name" value="IONOTROPIC RECEPTOR 20A-RELATED"/>
    <property type="match status" value="1"/>
</dbReference>
<evidence type="ECO:0000256" key="7">
    <source>
        <dbReference type="ARBA" id="ARBA00023170"/>
    </source>
</evidence>
<keyword evidence="8" id="KW-0325">Glycoprotein</keyword>
<proteinExistence type="inferred from homology"/>